<organism evidence="2 3">
    <name type="scientific">Ceratodon purpureus</name>
    <name type="common">Fire moss</name>
    <name type="synonym">Dicranum purpureum</name>
    <dbReference type="NCBI Taxonomy" id="3225"/>
    <lineage>
        <taxon>Eukaryota</taxon>
        <taxon>Viridiplantae</taxon>
        <taxon>Streptophyta</taxon>
        <taxon>Embryophyta</taxon>
        <taxon>Bryophyta</taxon>
        <taxon>Bryophytina</taxon>
        <taxon>Bryopsida</taxon>
        <taxon>Dicranidae</taxon>
        <taxon>Pseudoditrichales</taxon>
        <taxon>Ditrichaceae</taxon>
        <taxon>Ceratodon</taxon>
    </lineage>
</organism>
<feature type="region of interest" description="Disordered" evidence="1">
    <location>
        <begin position="1"/>
        <end position="82"/>
    </location>
</feature>
<feature type="compositionally biased region" description="Polar residues" evidence="1">
    <location>
        <begin position="13"/>
        <end position="31"/>
    </location>
</feature>
<dbReference type="Proteomes" id="UP000822688">
    <property type="component" value="Chromosome V"/>
</dbReference>
<evidence type="ECO:0000256" key="1">
    <source>
        <dbReference type="SAM" id="MobiDB-lite"/>
    </source>
</evidence>
<name>A0A8T0HP27_CERPU</name>
<evidence type="ECO:0000313" key="3">
    <source>
        <dbReference type="Proteomes" id="UP000822688"/>
    </source>
</evidence>
<gene>
    <name evidence="2" type="ORF">KC19_VG112200</name>
</gene>
<sequence>MPPTMPTQAGVHSRSTPSTAPTSQALSQGMGNNIVMDPMSYSPVQETPPGNFVSSSNSTDGSSGHSGASSTMMGTHPLTATHCIPQPGMQSCPSSMPFIMQGGNMWLAWGQTVRPFVLIR</sequence>
<dbReference type="EMBL" id="CM026426">
    <property type="protein sequence ID" value="KAG0572632.1"/>
    <property type="molecule type" value="Genomic_DNA"/>
</dbReference>
<reference evidence="2" key="1">
    <citation type="submission" date="2020-06" db="EMBL/GenBank/DDBJ databases">
        <title>WGS assembly of Ceratodon purpureus strain R40.</title>
        <authorList>
            <person name="Carey S.B."/>
            <person name="Jenkins J."/>
            <person name="Shu S."/>
            <person name="Lovell J.T."/>
            <person name="Sreedasyam A."/>
            <person name="Maumus F."/>
            <person name="Tiley G.P."/>
            <person name="Fernandez-Pozo N."/>
            <person name="Barry K."/>
            <person name="Chen C."/>
            <person name="Wang M."/>
            <person name="Lipzen A."/>
            <person name="Daum C."/>
            <person name="Saski C.A."/>
            <person name="Payton A.C."/>
            <person name="Mcbreen J.C."/>
            <person name="Conrad R.E."/>
            <person name="Kollar L.M."/>
            <person name="Olsson S."/>
            <person name="Huttunen S."/>
            <person name="Landis J.B."/>
            <person name="Wickett N.J."/>
            <person name="Johnson M.G."/>
            <person name="Rensing S.A."/>
            <person name="Grimwood J."/>
            <person name="Schmutz J."/>
            <person name="Mcdaniel S.F."/>
        </authorList>
    </citation>
    <scope>NUCLEOTIDE SEQUENCE</scope>
    <source>
        <strain evidence="2">R40</strain>
    </source>
</reference>
<keyword evidence="3" id="KW-1185">Reference proteome</keyword>
<evidence type="ECO:0000313" key="2">
    <source>
        <dbReference type="EMBL" id="KAG0572632.1"/>
    </source>
</evidence>
<feature type="compositionally biased region" description="Low complexity" evidence="1">
    <location>
        <begin position="54"/>
        <end position="67"/>
    </location>
</feature>
<accession>A0A8T0HP27</accession>
<dbReference type="AlphaFoldDB" id="A0A8T0HP27"/>
<protein>
    <submittedName>
        <fullName evidence="2">Uncharacterized protein</fullName>
    </submittedName>
</protein>
<proteinExistence type="predicted"/>
<comment type="caution">
    <text evidence="2">The sequence shown here is derived from an EMBL/GenBank/DDBJ whole genome shotgun (WGS) entry which is preliminary data.</text>
</comment>